<dbReference type="AlphaFoldDB" id="A0A9P7ANF1"/>
<accession>A0A9P7ANF1</accession>
<dbReference type="RefSeq" id="XP_041159654.1">
    <property type="nucleotide sequence ID" value="XM_041306701.1"/>
</dbReference>
<reference evidence="2" key="1">
    <citation type="journal article" date="2020" name="New Phytol.">
        <title>Comparative genomics reveals dynamic genome evolution in host specialist ectomycorrhizal fungi.</title>
        <authorList>
            <person name="Lofgren L.A."/>
            <person name="Nguyen N.H."/>
            <person name="Vilgalys R."/>
            <person name="Ruytinx J."/>
            <person name="Liao H.L."/>
            <person name="Branco S."/>
            <person name="Kuo A."/>
            <person name="LaButti K."/>
            <person name="Lipzen A."/>
            <person name="Andreopoulos W."/>
            <person name="Pangilinan J."/>
            <person name="Riley R."/>
            <person name="Hundley H."/>
            <person name="Na H."/>
            <person name="Barry K."/>
            <person name="Grigoriev I.V."/>
            <person name="Stajich J.E."/>
            <person name="Kennedy P.G."/>
        </authorList>
    </citation>
    <scope>NUCLEOTIDE SEQUENCE</scope>
    <source>
        <strain evidence="2">S12</strain>
    </source>
</reference>
<sequence length="232" mass="25690">MSNNASTSSKMAETAGSSTAAGPATSGNTIETNVNTARTPQQILVMACLTYIDDYRRSRINKLDANVGVIEAISEELFNIPGQRVSTVAGPYISMLDEIEAEFTRAGNTSAENQRGCTDEPAFVDEEAPLPEDRSTAGTVEPGEPARKRSKLDYSSIEAAIKSRKYELLSPNLERTNEILKNWSQDQKEVRRYLMYLVLPWSGSEPWFEPDQWSGSSMVRSTVLHFGRTEPK</sequence>
<feature type="compositionally biased region" description="Polar residues" evidence="1">
    <location>
        <begin position="1"/>
        <end position="11"/>
    </location>
</feature>
<proteinExistence type="predicted"/>
<name>A0A9P7ANF1_9AGAM</name>
<feature type="region of interest" description="Disordered" evidence="1">
    <location>
        <begin position="125"/>
        <end position="151"/>
    </location>
</feature>
<dbReference type="EMBL" id="JABBWE010000032">
    <property type="protein sequence ID" value="KAG1793165.1"/>
    <property type="molecule type" value="Genomic_DNA"/>
</dbReference>
<evidence type="ECO:0000313" key="2">
    <source>
        <dbReference type="EMBL" id="KAG1793165.1"/>
    </source>
</evidence>
<evidence type="ECO:0000313" key="3">
    <source>
        <dbReference type="Proteomes" id="UP000719766"/>
    </source>
</evidence>
<keyword evidence="3" id="KW-1185">Reference proteome</keyword>
<protein>
    <submittedName>
        <fullName evidence="2">Uncharacterized protein</fullName>
    </submittedName>
</protein>
<dbReference type="GeneID" id="64600465"/>
<organism evidence="2 3">
    <name type="scientific">Suillus plorans</name>
    <dbReference type="NCBI Taxonomy" id="116603"/>
    <lineage>
        <taxon>Eukaryota</taxon>
        <taxon>Fungi</taxon>
        <taxon>Dikarya</taxon>
        <taxon>Basidiomycota</taxon>
        <taxon>Agaricomycotina</taxon>
        <taxon>Agaricomycetes</taxon>
        <taxon>Agaricomycetidae</taxon>
        <taxon>Boletales</taxon>
        <taxon>Suillineae</taxon>
        <taxon>Suillaceae</taxon>
        <taxon>Suillus</taxon>
    </lineage>
</organism>
<evidence type="ECO:0000256" key="1">
    <source>
        <dbReference type="SAM" id="MobiDB-lite"/>
    </source>
</evidence>
<feature type="region of interest" description="Disordered" evidence="1">
    <location>
        <begin position="1"/>
        <end position="33"/>
    </location>
</feature>
<gene>
    <name evidence="2" type="ORF">HD556DRAFT_1443923</name>
</gene>
<dbReference type="OrthoDB" id="2655894at2759"/>
<feature type="compositionally biased region" description="Low complexity" evidence="1">
    <location>
        <begin position="12"/>
        <end position="27"/>
    </location>
</feature>
<dbReference type="Proteomes" id="UP000719766">
    <property type="component" value="Unassembled WGS sequence"/>
</dbReference>
<comment type="caution">
    <text evidence="2">The sequence shown here is derived from an EMBL/GenBank/DDBJ whole genome shotgun (WGS) entry which is preliminary data.</text>
</comment>